<dbReference type="PATRIC" id="fig|134601.6.peg.580"/>
<dbReference type="EMBL" id="CP012150">
    <property type="protein sequence ID" value="AKS30979.1"/>
    <property type="molecule type" value="Genomic_DNA"/>
</dbReference>
<dbReference type="InterPro" id="IPR046036">
    <property type="entry name" value="DUF5994"/>
</dbReference>
<dbReference type="OrthoDB" id="3785441at2"/>
<dbReference type="STRING" id="134601.AFA91_02805"/>
<dbReference type="Pfam" id="PF19457">
    <property type="entry name" value="DUF5994"/>
    <property type="match status" value="1"/>
</dbReference>
<reference evidence="1 2" key="1">
    <citation type="submission" date="2015-07" db="EMBL/GenBank/DDBJ databases">
        <title>Complete genome sequence of Mycobacterium goodii X7B, a facultative thermophilic biodesulfurizing bacterium.</title>
        <authorList>
            <person name="Yu B."/>
            <person name="Li F."/>
            <person name="Xu P."/>
        </authorList>
    </citation>
    <scope>NUCLEOTIDE SEQUENCE [LARGE SCALE GENOMIC DNA]</scope>
    <source>
        <strain evidence="1 2">X7B</strain>
    </source>
</reference>
<gene>
    <name evidence="1" type="ORF">AFA91_02805</name>
</gene>
<name>A0A0K0X0P2_MYCGD</name>
<organism evidence="1 2">
    <name type="scientific">Mycolicibacterium goodii</name>
    <name type="common">Mycobacterium goodii</name>
    <dbReference type="NCBI Taxonomy" id="134601"/>
    <lineage>
        <taxon>Bacteria</taxon>
        <taxon>Bacillati</taxon>
        <taxon>Actinomycetota</taxon>
        <taxon>Actinomycetes</taxon>
        <taxon>Mycobacteriales</taxon>
        <taxon>Mycobacteriaceae</taxon>
        <taxon>Mycolicibacterium</taxon>
    </lineage>
</organism>
<protein>
    <submittedName>
        <fullName evidence="1">Uncharacterized protein</fullName>
    </submittedName>
</protein>
<dbReference type="KEGG" id="mgo:AFA91_02805"/>
<accession>A0A0K0X0P2</accession>
<dbReference type="Proteomes" id="UP000062255">
    <property type="component" value="Chromosome"/>
</dbReference>
<sequence length="175" mass="18268">MNGLVGSRRLASPVRLTLAKQLGRDIDGAWWPRSGSVAKELPELVEVLQRPLGEIVDININWSAGEGQLDLATIAAGSRTPAALKPTRPRVMMVAGRGQCVKLLVVPHMTSEALGGIVMRCAAGMPIESTVRNTTLYDTAVRIMGAAQSESVRWLGPRATGAAVSATGADASAGA</sequence>
<dbReference type="RefSeq" id="WP_049743391.1">
    <property type="nucleotide sequence ID" value="NZ_CP012150.1"/>
</dbReference>
<dbReference type="AlphaFoldDB" id="A0A0K0X0P2"/>
<evidence type="ECO:0000313" key="1">
    <source>
        <dbReference type="EMBL" id="AKS30979.1"/>
    </source>
</evidence>
<evidence type="ECO:0000313" key="2">
    <source>
        <dbReference type="Proteomes" id="UP000062255"/>
    </source>
</evidence>
<proteinExistence type="predicted"/>